<evidence type="ECO:0000313" key="2">
    <source>
        <dbReference type="EMBL" id="CAL1406832.1"/>
    </source>
</evidence>
<reference evidence="2 3" key="1">
    <citation type="submission" date="2024-04" db="EMBL/GenBank/DDBJ databases">
        <authorList>
            <person name="Fracassetti M."/>
        </authorList>
    </citation>
    <scope>NUCLEOTIDE SEQUENCE [LARGE SCALE GENOMIC DNA]</scope>
</reference>
<protein>
    <submittedName>
        <fullName evidence="2">Uncharacterized protein</fullName>
    </submittedName>
</protein>
<keyword evidence="3" id="KW-1185">Reference proteome</keyword>
<dbReference type="Proteomes" id="UP001497516">
    <property type="component" value="Chromosome 8"/>
</dbReference>
<dbReference type="AlphaFoldDB" id="A0AAV2G940"/>
<evidence type="ECO:0000256" key="1">
    <source>
        <dbReference type="SAM" id="MobiDB-lite"/>
    </source>
</evidence>
<proteinExistence type="predicted"/>
<sequence>MRFKHKGSWVTLQGVIKLDEEATVAAESSLDKDDLSQGTGCSNRGGQSIRQVSEPLESKMEEVYPTVDVVVPATMSATATSSRVIAPPLPPVGTLTTSTSQDPTSSAPCTAIRLKGERRCYHRRKRKKQHDVVAVAEITINSPQQAGALADSLETNEEVVVASNDASFAAVVADVSTVAIAWNRGSVPGCIGPPWAP</sequence>
<organism evidence="2 3">
    <name type="scientific">Linum trigynum</name>
    <dbReference type="NCBI Taxonomy" id="586398"/>
    <lineage>
        <taxon>Eukaryota</taxon>
        <taxon>Viridiplantae</taxon>
        <taxon>Streptophyta</taxon>
        <taxon>Embryophyta</taxon>
        <taxon>Tracheophyta</taxon>
        <taxon>Spermatophyta</taxon>
        <taxon>Magnoliopsida</taxon>
        <taxon>eudicotyledons</taxon>
        <taxon>Gunneridae</taxon>
        <taxon>Pentapetalae</taxon>
        <taxon>rosids</taxon>
        <taxon>fabids</taxon>
        <taxon>Malpighiales</taxon>
        <taxon>Linaceae</taxon>
        <taxon>Linum</taxon>
    </lineage>
</organism>
<gene>
    <name evidence="2" type="ORF">LTRI10_LOCUS46533</name>
</gene>
<feature type="compositionally biased region" description="Polar residues" evidence="1">
    <location>
        <begin position="36"/>
        <end position="49"/>
    </location>
</feature>
<evidence type="ECO:0000313" key="3">
    <source>
        <dbReference type="Proteomes" id="UP001497516"/>
    </source>
</evidence>
<feature type="region of interest" description="Disordered" evidence="1">
    <location>
        <begin position="27"/>
        <end position="49"/>
    </location>
</feature>
<name>A0AAV2G940_9ROSI</name>
<accession>A0AAV2G940</accession>
<dbReference type="EMBL" id="OZ034821">
    <property type="protein sequence ID" value="CAL1406832.1"/>
    <property type="molecule type" value="Genomic_DNA"/>
</dbReference>